<keyword evidence="1" id="KW-0880">Kelch repeat</keyword>
<gene>
    <name evidence="4" type="ORF">BU14_0025s0042</name>
</gene>
<name>A0A1X6PJY7_PORUM</name>
<dbReference type="Gene3D" id="3.30.710.10">
    <property type="entry name" value="Potassium Channel Kv1.1, Chain A"/>
    <property type="match status" value="1"/>
</dbReference>
<dbReference type="SMART" id="SM00225">
    <property type="entry name" value="BTB"/>
    <property type="match status" value="1"/>
</dbReference>
<evidence type="ECO:0000313" key="5">
    <source>
        <dbReference type="Proteomes" id="UP000218209"/>
    </source>
</evidence>
<dbReference type="InterPro" id="IPR000210">
    <property type="entry name" value="BTB/POZ_dom"/>
</dbReference>
<evidence type="ECO:0000256" key="2">
    <source>
        <dbReference type="ARBA" id="ARBA00022737"/>
    </source>
</evidence>
<evidence type="ECO:0000259" key="3">
    <source>
        <dbReference type="PROSITE" id="PS50097"/>
    </source>
</evidence>
<evidence type="ECO:0000256" key="1">
    <source>
        <dbReference type="ARBA" id="ARBA00022441"/>
    </source>
</evidence>
<dbReference type="Proteomes" id="UP000218209">
    <property type="component" value="Unassembled WGS sequence"/>
</dbReference>
<dbReference type="PANTHER" id="PTHR24412:SF489">
    <property type="entry name" value="RING FINGER DOMAIN AND KELCH REPEAT-CONTAINING PROTEIN DDB_G0271372"/>
    <property type="match status" value="1"/>
</dbReference>
<feature type="domain" description="BTB" evidence="3">
    <location>
        <begin position="28"/>
        <end position="92"/>
    </location>
</feature>
<dbReference type="EMBL" id="KV918765">
    <property type="protein sequence ID" value="OSX81161.1"/>
    <property type="molecule type" value="Genomic_DNA"/>
</dbReference>
<accession>A0A1X6PJY7</accession>
<sequence>MSTKSQQSAGSSRTGGAAAMLRNDRATADVVVVVVGVEYHCHRCILAVTSEVFRTMLYTAGMREQTRGRVELDGVSEIAWTALYRYCYDGMVPDQLDGALEAIKVAHLYAVHPLISLASESVKKLTDATTAVRVWAYAVGNLPFSAGRAVASHAATVVLGAFDQITRKRQLGSLADPCFELLVCSNDLVVASETTVWQEIIKRYMTASTPAERQVCVGWWGHVRWGQLPHEEMARRLRYVSSAAGSDRAPWIKPTADGLLHALSTFVDNGEARLRPANFPRGGTSPHTIEIAVTLKGGDAEQVSEPLVVAADNWRLVVKARDSGKTNLSDFVPIALQRDAACPVAEAAGVQSAAVVCVTASLYTFSLQHARDGNRSAPGYQ</sequence>
<keyword evidence="2" id="KW-0677">Repeat</keyword>
<protein>
    <recommendedName>
        <fullName evidence="3">BTB domain-containing protein</fullName>
    </recommendedName>
</protein>
<dbReference type="Pfam" id="PF00651">
    <property type="entry name" value="BTB"/>
    <property type="match status" value="1"/>
</dbReference>
<dbReference type="CDD" id="cd18186">
    <property type="entry name" value="BTB_POZ_ZBTB_KLHL-like"/>
    <property type="match status" value="1"/>
</dbReference>
<proteinExistence type="predicted"/>
<dbReference type="AlphaFoldDB" id="A0A1X6PJY7"/>
<keyword evidence="5" id="KW-1185">Reference proteome</keyword>
<reference evidence="4 5" key="1">
    <citation type="submission" date="2017-03" db="EMBL/GenBank/DDBJ databases">
        <title>WGS assembly of Porphyra umbilicalis.</title>
        <authorList>
            <person name="Brawley S.H."/>
            <person name="Blouin N.A."/>
            <person name="Ficko-Blean E."/>
            <person name="Wheeler G.L."/>
            <person name="Lohr M."/>
            <person name="Goodson H.V."/>
            <person name="Jenkins J.W."/>
            <person name="Blaby-Haas C.E."/>
            <person name="Helliwell K.E."/>
            <person name="Chan C."/>
            <person name="Marriage T."/>
            <person name="Bhattacharya D."/>
            <person name="Klein A.S."/>
            <person name="Badis Y."/>
            <person name="Brodie J."/>
            <person name="Cao Y."/>
            <person name="Collen J."/>
            <person name="Dittami S.M."/>
            <person name="Gachon C.M."/>
            <person name="Green B.R."/>
            <person name="Karpowicz S."/>
            <person name="Kim J.W."/>
            <person name="Kudahl U."/>
            <person name="Lin S."/>
            <person name="Michel G."/>
            <person name="Mittag M."/>
            <person name="Olson B.J."/>
            <person name="Pangilinan J."/>
            <person name="Peng Y."/>
            <person name="Qiu H."/>
            <person name="Shu S."/>
            <person name="Singer J.T."/>
            <person name="Smith A.G."/>
            <person name="Sprecher B.N."/>
            <person name="Wagner V."/>
            <person name="Wang W."/>
            <person name="Wang Z.-Y."/>
            <person name="Yan J."/>
            <person name="Yarish C."/>
            <person name="Zoeuner-Riek S."/>
            <person name="Zhuang Y."/>
            <person name="Zou Y."/>
            <person name="Lindquist E.A."/>
            <person name="Grimwood J."/>
            <person name="Barry K."/>
            <person name="Rokhsar D.S."/>
            <person name="Schmutz J."/>
            <person name="Stiller J.W."/>
            <person name="Grossman A.R."/>
            <person name="Prochnik S.E."/>
        </authorList>
    </citation>
    <scope>NUCLEOTIDE SEQUENCE [LARGE SCALE GENOMIC DNA]</scope>
    <source>
        <strain evidence="4">4086291</strain>
    </source>
</reference>
<organism evidence="4 5">
    <name type="scientific">Porphyra umbilicalis</name>
    <name type="common">Purple laver</name>
    <name type="synonym">Red alga</name>
    <dbReference type="NCBI Taxonomy" id="2786"/>
    <lineage>
        <taxon>Eukaryota</taxon>
        <taxon>Rhodophyta</taxon>
        <taxon>Bangiophyceae</taxon>
        <taxon>Bangiales</taxon>
        <taxon>Bangiaceae</taxon>
        <taxon>Porphyra</taxon>
    </lineage>
</organism>
<dbReference type="PANTHER" id="PTHR24412">
    <property type="entry name" value="KELCH PROTEIN"/>
    <property type="match status" value="1"/>
</dbReference>
<dbReference type="InterPro" id="IPR011333">
    <property type="entry name" value="SKP1/BTB/POZ_sf"/>
</dbReference>
<evidence type="ECO:0000313" key="4">
    <source>
        <dbReference type="EMBL" id="OSX81161.1"/>
    </source>
</evidence>
<dbReference type="OrthoDB" id="6359816at2759"/>
<dbReference type="SUPFAM" id="SSF54695">
    <property type="entry name" value="POZ domain"/>
    <property type="match status" value="1"/>
</dbReference>
<dbReference type="PROSITE" id="PS50097">
    <property type="entry name" value="BTB"/>
    <property type="match status" value="1"/>
</dbReference>